<name>A0ABS0T9F5_9STAP</name>
<gene>
    <name evidence="5" type="ORF">HHH54_06915</name>
</gene>
<organism evidence="5 6">
    <name type="scientific">Staphylococcus canis</name>
    <dbReference type="NCBI Taxonomy" id="2724942"/>
    <lineage>
        <taxon>Bacteria</taxon>
        <taxon>Bacillati</taxon>
        <taxon>Bacillota</taxon>
        <taxon>Bacilli</taxon>
        <taxon>Bacillales</taxon>
        <taxon>Staphylococcaceae</taxon>
        <taxon>Staphylococcus</taxon>
    </lineage>
</organism>
<dbReference type="CDD" id="cd03424">
    <property type="entry name" value="NUDIX_ADPRase_Nudt5_UGPPase_Nudt14"/>
    <property type="match status" value="1"/>
</dbReference>
<evidence type="ECO:0000313" key="6">
    <source>
        <dbReference type="Proteomes" id="UP000751852"/>
    </source>
</evidence>
<dbReference type="Gene3D" id="3.90.79.10">
    <property type="entry name" value="Nucleoside Triphosphate Pyrophosphohydrolase"/>
    <property type="match status" value="1"/>
</dbReference>
<evidence type="ECO:0000256" key="3">
    <source>
        <dbReference type="RuleBase" id="RU003476"/>
    </source>
</evidence>
<evidence type="ECO:0000256" key="1">
    <source>
        <dbReference type="ARBA" id="ARBA00001946"/>
    </source>
</evidence>
<dbReference type="InterPro" id="IPR015797">
    <property type="entry name" value="NUDIX_hydrolase-like_dom_sf"/>
</dbReference>
<feature type="domain" description="Nudix hydrolase" evidence="4">
    <location>
        <begin position="40"/>
        <end position="168"/>
    </location>
</feature>
<dbReference type="InterPro" id="IPR000086">
    <property type="entry name" value="NUDIX_hydrolase_dom"/>
</dbReference>
<dbReference type="InterPro" id="IPR020084">
    <property type="entry name" value="NUDIX_hydrolase_CS"/>
</dbReference>
<accession>A0ABS0T9F5</accession>
<sequence length="180" mass="20656">MIHEEKSLSIETIYSGKIIEVERHKVTLPNEKTSYREVVKHNGAVAICALTPDQKVILVKQYRKPMEKVLLEIPAGKLEPNENPEDAAKRELEEETGYKTEHLVKIGEVYGTPGFSNEKITIYFTEDLQKGTLNLDEDEFVESVYYSIDEIKNAVHNNEIEDAKTLIAFQYVLLNYNHSK</sequence>
<dbReference type="InterPro" id="IPR020476">
    <property type="entry name" value="Nudix_hydrolase"/>
</dbReference>
<dbReference type="PANTHER" id="PTHR11839:SF18">
    <property type="entry name" value="NUDIX HYDROLASE DOMAIN-CONTAINING PROTEIN"/>
    <property type="match status" value="1"/>
</dbReference>
<evidence type="ECO:0000313" key="5">
    <source>
        <dbReference type="EMBL" id="MBI5975333.1"/>
    </source>
</evidence>
<comment type="similarity">
    <text evidence="3">Belongs to the Nudix hydrolase family.</text>
</comment>
<protein>
    <submittedName>
        <fullName evidence="5">NUDIX hydrolase</fullName>
    </submittedName>
</protein>
<keyword evidence="2 3" id="KW-0378">Hydrolase</keyword>
<dbReference type="PROSITE" id="PS51462">
    <property type="entry name" value="NUDIX"/>
    <property type="match status" value="1"/>
</dbReference>
<evidence type="ECO:0000259" key="4">
    <source>
        <dbReference type="PROSITE" id="PS51462"/>
    </source>
</evidence>
<proteinExistence type="inferred from homology"/>
<dbReference type="RefSeq" id="WP_198618113.1">
    <property type="nucleotide sequence ID" value="NZ_JABANU010000015.1"/>
</dbReference>
<dbReference type="PRINTS" id="PR00502">
    <property type="entry name" value="NUDIXFAMILY"/>
</dbReference>
<comment type="cofactor">
    <cofactor evidence="1">
        <name>Mg(2+)</name>
        <dbReference type="ChEBI" id="CHEBI:18420"/>
    </cofactor>
</comment>
<keyword evidence="6" id="KW-1185">Reference proteome</keyword>
<comment type="caution">
    <text evidence="5">The sequence shown here is derived from an EMBL/GenBank/DDBJ whole genome shotgun (WGS) entry which is preliminary data.</text>
</comment>
<dbReference type="Pfam" id="PF00293">
    <property type="entry name" value="NUDIX"/>
    <property type="match status" value="1"/>
</dbReference>
<reference evidence="5 6" key="1">
    <citation type="submission" date="2020-04" db="EMBL/GenBank/DDBJ databases">
        <title>Staphylococcus species from domestic dog.</title>
        <authorList>
            <person name="Paterson G.K."/>
        </authorList>
    </citation>
    <scope>NUCLEOTIDE SEQUENCE [LARGE SCALE GENOMIC DNA]</scope>
    <source>
        <strain evidence="5 6">H16/1A</strain>
    </source>
</reference>
<dbReference type="EMBL" id="JABANU010000015">
    <property type="protein sequence ID" value="MBI5975333.1"/>
    <property type="molecule type" value="Genomic_DNA"/>
</dbReference>
<dbReference type="PANTHER" id="PTHR11839">
    <property type="entry name" value="UDP/ADP-SUGAR PYROPHOSPHATASE"/>
    <property type="match status" value="1"/>
</dbReference>
<evidence type="ECO:0000256" key="2">
    <source>
        <dbReference type="ARBA" id="ARBA00022801"/>
    </source>
</evidence>
<dbReference type="GO" id="GO:0016787">
    <property type="term" value="F:hydrolase activity"/>
    <property type="evidence" value="ECO:0007669"/>
    <property type="project" value="UniProtKB-KW"/>
</dbReference>
<dbReference type="PROSITE" id="PS00893">
    <property type="entry name" value="NUDIX_BOX"/>
    <property type="match status" value="1"/>
</dbReference>
<dbReference type="SUPFAM" id="SSF55811">
    <property type="entry name" value="Nudix"/>
    <property type="match status" value="1"/>
</dbReference>
<dbReference type="Proteomes" id="UP000751852">
    <property type="component" value="Unassembled WGS sequence"/>
</dbReference>